<name>A0ABN9FNP7_9NEOB</name>
<feature type="domain" description="EF-hand" evidence="4">
    <location>
        <begin position="25"/>
        <end position="60"/>
    </location>
</feature>
<keyword evidence="2" id="KW-0106">Calcium</keyword>
<comment type="caution">
    <text evidence="5">The sequence shown here is derived from an EMBL/GenBank/DDBJ whole genome shotgun (WGS) entry which is preliminary data.</text>
</comment>
<reference evidence="5" key="1">
    <citation type="submission" date="2023-05" db="EMBL/GenBank/DDBJ databases">
        <authorList>
            <person name="Stuckert A."/>
        </authorList>
    </citation>
    <scope>NUCLEOTIDE SEQUENCE</scope>
</reference>
<evidence type="ECO:0000256" key="1">
    <source>
        <dbReference type="ARBA" id="ARBA00022723"/>
    </source>
</evidence>
<dbReference type="PANTHER" id="PTHR47666">
    <property type="entry name" value="PROTEIN VASCULAR ASSOCIATED DEATH 1, CHLOROPLASTIC"/>
    <property type="match status" value="1"/>
</dbReference>
<organism evidence="5 6">
    <name type="scientific">Staurois parvus</name>
    <dbReference type="NCBI Taxonomy" id="386267"/>
    <lineage>
        <taxon>Eukaryota</taxon>
        <taxon>Metazoa</taxon>
        <taxon>Chordata</taxon>
        <taxon>Craniata</taxon>
        <taxon>Vertebrata</taxon>
        <taxon>Euteleostomi</taxon>
        <taxon>Amphibia</taxon>
        <taxon>Batrachia</taxon>
        <taxon>Anura</taxon>
        <taxon>Neobatrachia</taxon>
        <taxon>Ranoidea</taxon>
        <taxon>Ranidae</taxon>
        <taxon>Staurois</taxon>
    </lineage>
</organism>
<evidence type="ECO:0000256" key="3">
    <source>
        <dbReference type="SAM" id="MobiDB-lite"/>
    </source>
</evidence>
<keyword evidence="6" id="KW-1185">Reference proteome</keyword>
<proteinExistence type="predicted"/>
<protein>
    <recommendedName>
        <fullName evidence="4">EF-hand domain-containing protein</fullName>
    </recommendedName>
</protein>
<sequence>EQYHIDCQQFRTLYHLLSPWAYSPSVDSLALWTFRLLDENSDGLINFKEFAFAFDVIFNGSFTDRLKLLFKMHIPPAFTEVGTLSPSEEAKLSKEELVHFSQLHVSCPTENHSPEDKTKSPEKGKGKIDIQAYLKQWQDELVRKEESIKDLPRMSQSQFIQFSNTLYNLFHGDPDEELLYRAIAAVTSLLLRMEEVGRKLQNTTSPVKTPSPETSTSPKCTTQDNESPQNLDSTISQPLKENTEWSFAFEQILASLLNEPSLVRFFEKPH</sequence>
<accession>A0ABN9FNP7</accession>
<dbReference type="PANTHER" id="PTHR47666:SF4">
    <property type="entry name" value="TBC1 DOMAIN FAMILY MEMBER 8B"/>
    <property type="match status" value="1"/>
</dbReference>
<feature type="non-terminal residue" evidence="5">
    <location>
        <position position="1"/>
    </location>
</feature>
<dbReference type="InterPro" id="IPR002048">
    <property type="entry name" value="EF_hand_dom"/>
</dbReference>
<gene>
    <name evidence="5" type="ORF">SPARVUS_LOCUS12287126</name>
</gene>
<keyword evidence="1" id="KW-0479">Metal-binding</keyword>
<evidence type="ECO:0000256" key="2">
    <source>
        <dbReference type="ARBA" id="ARBA00022837"/>
    </source>
</evidence>
<dbReference type="SUPFAM" id="SSF47473">
    <property type="entry name" value="EF-hand"/>
    <property type="match status" value="1"/>
</dbReference>
<dbReference type="PROSITE" id="PS50222">
    <property type="entry name" value="EF_HAND_2"/>
    <property type="match status" value="1"/>
</dbReference>
<evidence type="ECO:0000259" key="4">
    <source>
        <dbReference type="PROSITE" id="PS50222"/>
    </source>
</evidence>
<evidence type="ECO:0000313" key="6">
    <source>
        <dbReference type="Proteomes" id="UP001162483"/>
    </source>
</evidence>
<feature type="region of interest" description="Disordered" evidence="3">
    <location>
        <begin position="201"/>
        <end position="234"/>
    </location>
</feature>
<dbReference type="EMBL" id="CATNWA010017059">
    <property type="protein sequence ID" value="CAI9597690.1"/>
    <property type="molecule type" value="Genomic_DNA"/>
</dbReference>
<dbReference type="InterPro" id="IPR011992">
    <property type="entry name" value="EF-hand-dom_pair"/>
</dbReference>
<dbReference type="PROSITE" id="PS00018">
    <property type="entry name" value="EF_HAND_1"/>
    <property type="match status" value="1"/>
</dbReference>
<dbReference type="Proteomes" id="UP001162483">
    <property type="component" value="Unassembled WGS sequence"/>
</dbReference>
<evidence type="ECO:0000313" key="5">
    <source>
        <dbReference type="EMBL" id="CAI9597690.1"/>
    </source>
</evidence>
<dbReference type="InterPro" id="IPR018247">
    <property type="entry name" value="EF_Hand_1_Ca_BS"/>
</dbReference>
<dbReference type="Gene3D" id="1.10.238.10">
    <property type="entry name" value="EF-hand"/>
    <property type="match status" value="1"/>
</dbReference>